<organism evidence="3 4">
    <name type="scientific">Stentor coeruleus</name>
    <dbReference type="NCBI Taxonomy" id="5963"/>
    <lineage>
        <taxon>Eukaryota</taxon>
        <taxon>Sar</taxon>
        <taxon>Alveolata</taxon>
        <taxon>Ciliophora</taxon>
        <taxon>Postciliodesmatophora</taxon>
        <taxon>Heterotrichea</taxon>
        <taxon>Heterotrichida</taxon>
        <taxon>Stentoridae</taxon>
        <taxon>Stentor</taxon>
    </lineage>
</organism>
<evidence type="ECO:0000256" key="2">
    <source>
        <dbReference type="SAM" id="MobiDB-lite"/>
    </source>
</evidence>
<feature type="compositionally biased region" description="Polar residues" evidence="2">
    <location>
        <begin position="252"/>
        <end position="275"/>
    </location>
</feature>
<evidence type="ECO:0000313" key="4">
    <source>
        <dbReference type="Proteomes" id="UP000187209"/>
    </source>
</evidence>
<proteinExistence type="predicted"/>
<name>A0A1R2B195_9CILI</name>
<reference evidence="3 4" key="1">
    <citation type="submission" date="2016-11" db="EMBL/GenBank/DDBJ databases">
        <title>The macronuclear genome of Stentor coeruleus: a giant cell with tiny introns.</title>
        <authorList>
            <person name="Slabodnick M."/>
            <person name="Ruby J.G."/>
            <person name="Reiff S.B."/>
            <person name="Swart E.C."/>
            <person name="Gosai S."/>
            <person name="Prabakaran S."/>
            <person name="Witkowska E."/>
            <person name="Larue G.E."/>
            <person name="Fisher S."/>
            <person name="Freeman R.M."/>
            <person name="Gunawardena J."/>
            <person name="Chu W."/>
            <person name="Stover N.A."/>
            <person name="Gregory B.D."/>
            <person name="Nowacki M."/>
            <person name="Derisi J."/>
            <person name="Roy S.W."/>
            <person name="Marshall W.F."/>
            <person name="Sood P."/>
        </authorList>
    </citation>
    <scope>NUCLEOTIDE SEQUENCE [LARGE SCALE GENOMIC DNA]</scope>
    <source>
        <strain evidence="3">WM001</strain>
    </source>
</reference>
<protein>
    <submittedName>
        <fullName evidence="3">Uncharacterized protein</fullName>
    </submittedName>
</protein>
<dbReference type="Proteomes" id="UP000187209">
    <property type="component" value="Unassembled WGS sequence"/>
</dbReference>
<feature type="coiled-coil region" evidence="1">
    <location>
        <begin position="13"/>
        <end position="40"/>
    </location>
</feature>
<dbReference type="EMBL" id="MPUH01001077">
    <property type="protein sequence ID" value="OMJ70554.1"/>
    <property type="molecule type" value="Genomic_DNA"/>
</dbReference>
<feature type="compositionally biased region" description="Basic and acidic residues" evidence="2">
    <location>
        <begin position="218"/>
        <end position="245"/>
    </location>
</feature>
<evidence type="ECO:0000313" key="3">
    <source>
        <dbReference type="EMBL" id="OMJ70554.1"/>
    </source>
</evidence>
<sequence length="309" mass="36405">MGNLCNIPEIDKCKQKTQQIKALFRQRRDLQVEISKATLKKEHISINDMKSNFLEACSNYKSVKNSLESIKSIDKTQRKPLPNIKIPTNETHKHICGKYEKLFEKISQEVKEITDKTRDQQMMFSGNIEKLEILTEYLSIFKSKAEIMKKFEFALLKIKKNILTISRRNMKLRKIVREKCKNRGQGLRKIAEISAKHYNVERYLVHKKISEEKIQLEERRRRGREEVRRSNSWKEKSLPQVEVRKMSKSKSRQQLAPPTQFQSPNHSRNPSFSTNDLSFMTVPEIMIAGDKIIQESTSLKQKIRCMLQH</sequence>
<keyword evidence="1" id="KW-0175">Coiled coil</keyword>
<keyword evidence="4" id="KW-1185">Reference proteome</keyword>
<feature type="region of interest" description="Disordered" evidence="2">
    <location>
        <begin position="218"/>
        <end position="275"/>
    </location>
</feature>
<evidence type="ECO:0000256" key="1">
    <source>
        <dbReference type="SAM" id="Coils"/>
    </source>
</evidence>
<gene>
    <name evidence="3" type="ORF">SteCoe_31457</name>
</gene>
<accession>A0A1R2B195</accession>
<dbReference type="AlphaFoldDB" id="A0A1R2B195"/>
<comment type="caution">
    <text evidence="3">The sequence shown here is derived from an EMBL/GenBank/DDBJ whole genome shotgun (WGS) entry which is preliminary data.</text>
</comment>